<accession>A0A1G8KFD0</accession>
<feature type="domain" description="Glycosyl transferase family 1" evidence="1">
    <location>
        <begin position="184"/>
        <end position="346"/>
    </location>
</feature>
<dbReference type="Proteomes" id="UP000198853">
    <property type="component" value="Unassembled WGS sequence"/>
</dbReference>
<feature type="domain" description="Glycosyltransferase subfamily 4-like N-terminal" evidence="2">
    <location>
        <begin position="15"/>
        <end position="173"/>
    </location>
</feature>
<dbReference type="RefSeq" id="WP_090395997.1">
    <property type="nucleotide sequence ID" value="NZ_FNEN01000002.1"/>
</dbReference>
<keyword evidence="4" id="KW-1185">Reference proteome</keyword>
<dbReference type="EMBL" id="FNEN01000002">
    <property type="protein sequence ID" value="SDI42131.1"/>
    <property type="molecule type" value="Genomic_DNA"/>
</dbReference>
<dbReference type="Gene3D" id="3.40.50.2000">
    <property type="entry name" value="Glycogen Phosphorylase B"/>
    <property type="match status" value="2"/>
</dbReference>
<dbReference type="OrthoDB" id="9787617at2"/>
<dbReference type="InterPro" id="IPR001296">
    <property type="entry name" value="Glyco_trans_1"/>
</dbReference>
<dbReference type="GO" id="GO:0016757">
    <property type="term" value="F:glycosyltransferase activity"/>
    <property type="evidence" value="ECO:0007669"/>
    <property type="project" value="InterPro"/>
</dbReference>
<evidence type="ECO:0000313" key="4">
    <source>
        <dbReference type="Proteomes" id="UP000198853"/>
    </source>
</evidence>
<dbReference type="PANTHER" id="PTHR12526">
    <property type="entry name" value="GLYCOSYLTRANSFERASE"/>
    <property type="match status" value="1"/>
</dbReference>
<gene>
    <name evidence="3" type="ORF">SAMN04488123_10270</name>
</gene>
<dbReference type="PANTHER" id="PTHR12526:SF630">
    <property type="entry name" value="GLYCOSYLTRANSFERASE"/>
    <property type="match status" value="1"/>
</dbReference>
<protein>
    <submittedName>
        <fullName evidence="3">Glycosyltransferase involved in cell wall bisynthesis</fullName>
    </submittedName>
</protein>
<dbReference type="SUPFAM" id="SSF53756">
    <property type="entry name" value="UDP-Glycosyltransferase/glycogen phosphorylase"/>
    <property type="match status" value="1"/>
</dbReference>
<evidence type="ECO:0000259" key="2">
    <source>
        <dbReference type="Pfam" id="PF13439"/>
    </source>
</evidence>
<dbReference type="AlphaFoldDB" id="A0A1G8KFD0"/>
<evidence type="ECO:0000313" key="3">
    <source>
        <dbReference type="EMBL" id="SDI42131.1"/>
    </source>
</evidence>
<sequence>MRKKILFFLFSLSGGGAERTVINIINNLDKEKFEVLLILGTDQNNDYIDLLDKDIKIKFLNCSKLRFCATKLSKYIRVEKPDLLFSTINGNNIVLLIAKILSFRKVPAIIREANNRTQSRSVTRVNKTLTRVLYNRYSERIISLSNGVKFDLVRNFRVKESKIEVIYNPVEFDKIQELSMDKVKDFRKNGEEKLLIAVGRLVEQKDFKTLLKAFSTISQQINSRLIILGKGPKEEELKKQSNDLGIGEKVVFLGFKNNPYKYMRLADAFVLSSKWEGFGHVIVEAMATGTSVISTDCESGPREIILEDKYGILVPVGDDRQLSIETIRLLKDDKTKENMIAQSYKRAQDFNVKKIIKEYEKAFMDVK</sequence>
<keyword evidence="3" id="KW-0808">Transferase</keyword>
<dbReference type="CDD" id="cd03811">
    <property type="entry name" value="GT4_GT28_WabH-like"/>
    <property type="match status" value="1"/>
</dbReference>
<dbReference type="Pfam" id="PF00534">
    <property type="entry name" value="Glycos_transf_1"/>
    <property type="match status" value="1"/>
</dbReference>
<evidence type="ECO:0000259" key="1">
    <source>
        <dbReference type="Pfam" id="PF00534"/>
    </source>
</evidence>
<organism evidence="3 4">
    <name type="scientific">Natribacillus halophilus</name>
    <dbReference type="NCBI Taxonomy" id="549003"/>
    <lineage>
        <taxon>Bacteria</taxon>
        <taxon>Bacillati</taxon>
        <taxon>Bacillota</taxon>
        <taxon>Bacilli</taxon>
        <taxon>Bacillales</taxon>
        <taxon>Bacillaceae</taxon>
        <taxon>Natribacillus</taxon>
    </lineage>
</organism>
<dbReference type="Pfam" id="PF13439">
    <property type="entry name" value="Glyco_transf_4"/>
    <property type="match status" value="1"/>
</dbReference>
<reference evidence="3 4" key="1">
    <citation type="submission" date="2016-10" db="EMBL/GenBank/DDBJ databases">
        <authorList>
            <person name="de Groot N.N."/>
        </authorList>
    </citation>
    <scope>NUCLEOTIDE SEQUENCE [LARGE SCALE GENOMIC DNA]</scope>
    <source>
        <strain evidence="3 4">DSM 21771</strain>
    </source>
</reference>
<name>A0A1G8KFD0_9BACI</name>
<proteinExistence type="predicted"/>
<dbReference type="InterPro" id="IPR028098">
    <property type="entry name" value="Glyco_trans_4-like_N"/>
</dbReference>